<name>A0ACB8H0B9_PSICU</name>
<accession>A0ACB8H0B9</accession>
<gene>
    <name evidence="1" type="ORF">JR316_0005833</name>
</gene>
<evidence type="ECO:0000313" key="2">
    <source>
        <dbReference type="Proteomes" id="UP000664032"/>
    </source>
</evidence>
<dbReference type="Proteomes" id="UP000664032">
    <property type="component" value="Unassembled WGS sequence"/>
</dbReference>
<reference evidence="1" key="1">
    <citation type="submission" date="2021-10" db="EMBL/GenBank/DDBJ databases">
        <title>Psilocybe cubensis genome.</title>
        <authorList>
            <person name="Mckernan K.J."/>
            <person name="Crawford S."/>
            <person name="Trippe A."/>
            <person name="Kane L.T."/>
            <person name="Mclaughlin S."/>
        </authorList>
    </citation>
    <scope>NUCLEOTIDE SEQUENCE</scope>
    <source>
        <strain evidence="1">MGC-MH-2018</strain>
    </source>
</reference>
<sequence length="926" mass="106031">MTSILGSMNRWILHWVKDFFLKTRPYIFRIPVELIIEILKFLEWREVLLVRQTCKYLAGVTTSRAIWKGLVDEYLVTSFMPPKIERPLASHSSQELECLFLRWKSADLAFGSDKFITPQERGRWLLSIQQTGAVQYYDLDAEMSVAVELIPAQSEEAVITSTIDYDMDAPFLKFNIAFCYKSEDALEMESHKFRGNRCICKIWNVKAILDDTRHVIGLIATQIAWFPFGVEVNSVPMFSLLGSNLACITHLASLAPSYEPCLLRIINWQQAHENPLRYTFRVVERLERQACVQLLPTGKILVTEYGNYKLYDYLSIPEGNYTPEQPISSYQPIWNIKGPSCDWPFNCFFTGSRAYVIIGEYALVSMLAFDYVSPSGTPPSMNIVYRDKTVLLQEKGTYVGAKRTIALVRLHTLRILDYSSFTTSKEPVVLRQEGVTNINIISYLIADDNIGRCKTRPCIFRIPVELIIEILKFLEWREVLLVRQTCKYLAGVTTSRAIWKRLVDEYLVTSFMPPKTERPLASHSSQELECLFLRWKSADLAFGSDKSITPQERGRWLLSIQQTGAVQYYDLDAETSVAVELIPAQSEEAVITSTIDYDMDAPFLKFNIAFCYRTQDAGKMESYKFQGNRCICKIWNVEAILDDTRHVIGLIATRIAWFPFGVEVNGVPMLSLLGSNLACIAYIMSLSRSYEPCVVRIINWQQAHENPLHYPFRVVERLDHQACVQLLPTGKILVTECGNYKLYDYLSIPEGNYTPEPPICSYQPIWNIKGPSSDWPFRCFLTGSQAYIVIGQYALVSMLAFDYVSTTGTPPSVNLIYRSEWADMHRRATYVGAKRTIALGRLHTLRILEYSTFTTSKEPVVLHQERLTNIEVISYLIADDNIGRCVSIFNGYDDRYKHQTEFHVVDFGRLPNQLAQSCQVILADCL</sequence>
<comment type="caution">
    <text evidence="1">The sequence shown here is derived from an EMBL/GenBank/DDBJ whole genome shotgun (WGS) entry which is preliminary data.</text>
</comment>
<keyword evidence="2" id="KW-1185">Reference proteome</keyword>
<evidence type="ECO:0000313" key="1">
    <source>
        <dbReference type="EMBL" id="KAH9481311.1"/>
    </source>
</evidence>
<dbReference type="EMBL" id="JAFIQS020000005">
    <property type="protein sequence ID" value="KAH9481311.1"/>
    <property type="molecule type" value="Genomic_DNA"/>
</dbReference>
<proteinExistence type="predicted"/>
<organism evidence="1 2">
    <name type="scientific">Psilocybe cubensis</name>
    <name type="common">Psychedelic mushroom</name>
    <name type="synonym">Stropharia cubensis</name>
    <dbReference type="NCBI Taxonomy" id="181762"/>
    <lineage>
        <taxon>Eukaryota</taxon>
        <taxon>Fungi</taxon>
        <taxon>Dikarya</taxon>
        <taxon>Basidiomycota</taxon>
        <taxon>Agaricomycotina</taxon>
        <taxon>Agaricomycetes</taxon>
        <taxon>Agaricomycetidae</taxon>
        <taxon>Agaricales</taxon>
        <taxon>Agaricineae</taxon>
        <taxon>Strophariaceae</taxon>
        <taxon>Psilocybe</taxon>
    </lineage>
</organism>
<protein>
    <submittedName>
        <fullName evidence="1">Uncharacterized protein</fullName>
    </submittedName>
</protein>